<feature type="chain" id="PRO_5019820608" evidence="2">
    <location>
        <begin position="23"/>
        <end position="165"/>
    </location>
</feature>
<evidence type="ECO:0000313" key="4">
    <source>
        <dbReference type="EMBL" id="RKT60586.1"/>
    </source>
</evidence>
<dbReference type="Pfam" id="PF13511">
    <property type="entry name" value="DUF4124"/>
    <property type="match status" value="1"/>
</dbReference>
<proteinExistence type="predicted"/>
<evidence type="ECO:0000313" key="5">
    <source>
        <dbReference type="Proteomes" id="UP000270626"/>
    </source>
</evidence>
<gene>
    <name evidence="4" type="ORF">DFR40_0725</name>
</gene>
<protein>
    <submittedName>
        <fullName evidence="4">Uncharacterized protein DUF4124</fullName>
    </submittedName>
</protein>
<reference evidence="4 5" key="1">
    <citation type="submission" date="2018-10" db="EMBL/GenBank/DDBJ databases">
        <title>Genomic Encyclopedia of Type Strains, Phase IV (KMG-IV): sequencing the most valuable type-strain genomes for metagenomic binning, comparative biology and taxonomic classification.</title>
        <authorList>
            <person name="Goeker M."/>
        </authorList>
    </citation>
    <scope>NUCLEOTIDE SEQUENCE [LARGE SCALE GENOMIC DNA]</scope>
    <source>
        <strain evidence="4 5">DSM 23841</strain>
    </source>
</reference>
<feature type="compositionally biased region" description="Basic and acidic residues" evidence="1">
    <location>
        <begin position="146"/>
        <end position="165"/>
    </location>
</feature>
<dbReference type="InterPro" id="IPR025392">
    <property type="entry name" value="DUF4124"/>
</dbReference>
<evidence type="ECO:0000256" key="2">
    <source>
        <dbReference type="SAM" id="SignalP"/>
    </source>
</evidence>
<feature type="signal peptide" evidence="2">
    <location>
        <begin position="1"/>
        <end position="22"/>
    </location>
</feature>
<evidence type="ECO:0000256" key="1">
    <source>
        <dbReference type="SAM" id="MobiDB-lite"/>
    </source>
</evidence>
<keyword evidence="2" id="KW-0732">Signal</keyword>
<sequence length="165" mass="18274">MNKSLIFACVMVSTATLLPAQAQTYQWKDASGKTVISDTPPPASARDSRSLGLRQPAVVTGTPAEAATDKAAASPATPPTMAEKEMEFRKRQQESREKSEKAEKEAAAAREKRDTCERARSNYRMLQSDLPLRQAGKGGDMQVMDDGQRRQELERTRRIMQEACK</sequence>
<feature type="region of interest" description="Disordered" evidence="1">
    <location>
        <begin position="28"/>
        <end position="165"/>
    </location>
</feature>
<dbReference type="AlphaFoldDB" id="A0A495WG71"/>
<dbReference type="EMBL" id="RBXP01000011">
    <property type="protein sequence ID" value="RKT60586.1"/>
    <property type="molecule type" value="Genomic_DNA"/>
</dbReference>
<dbReference type="RefSeq" id="WP_170160148.1">
    <property type="nucleotide sequence ID" value="NZ_JAANMQ010000001.1"/>
</dbReference>
<accession>A0A495WG71</accession>
<dbReference type="Proteomes" id="UP000270626">
    <property type="component" value="Unassembled WGS sequence"/>
</dbReference>
<feature type="domain" description="DUF4124" evidence="3">
    <location>
        <begin position="15"/>
        <end position="78"/>
    </location>
</feature>
<feature type="compositionally biased region" description="Low complexity" evidence="1">
    <location>
        <begin position="62"/>
        <end position="81"/>
    </location>
</feature>
<comment type="caution">
    <text evidence="4">The sequence shown here is derived from an EMBL/GenBank/DDBJ whole genome shotgun (WGS) entry which is preliminary data.</text>
</comment>
<evidence type="ECO:0000259" key="3">
    <source>
        <dbReference type="Pfam" id="PF13511"/>
    </source>
</evidence>
<feature type="compositionally biased region" description="Basic and acidic residues" evidence="1">
    <location>
        <begin position="82"/>
        <end position="120"/>
    </location>
</feature>
<keyword evidence="5" id="KW-1185">Reference proteome</keyword>
<name>A0A495WG71_9RHOO</name>
<organism evidence="4 5">
    <name type="scientific">Azonexus fungiphilus</name>
    <dbReference type="NCBI Taxonomy" id="146940"/>
    <lineage>
        <taxon>Bacteria</taxon>
        <taxon>Pseudomonadati</taxon>
        <taxon>Pseudomonadota</taxon>
        <taxon>Betaproteobacteria</taxon>
        <taxon>Rhodocyclales</taxon>
        <taxon>Azonexaceae</taxon>
        <taxon>Azonexus</taxon>
    </lineage>
</organism>